<dbReference type="Proteomes" id="UP000182517">
    <property type="component" value="Chromosome"/>
</dbReference>
<organism evidence="17 18">
    <name type="scientific">Syntrophotalea acetylenivorans</name>
    <dbReference type="NCBI Taxonomy" id="1842532"/>
    <lineage>
        <taxon>Bacteria</taxon>
        <taxon>Pseudomonadati</taxon>
        <taxon>Thermodesulfobacteriota</taxon>
        <taxon>Desulfuromonadia</taxon>
        <taxon>Desulfuromonadales</taxon>
        <taxon>Syntrophotaleaceae</taxon>
        <taxon>Syntrophotalea</taxon>
    </lineage>
</organism>
<dbReference type="InterPro" id="IPR037068">
    <property type="entry name" value="DNA_primase_core_N_sf"/>
</dbReference>
<evidence type="ECO:0000256" key="14">
    <source>
        <dbReference type="PIRSR" id="PIRSR002811-1"/>
    </source>
</evidence>
<evidence type="ECO:0000256" key="5">
    <source>
        <dbReference type="ARBA" id="ARBA00022705"/>
    </source>
</evidence>
<dbReference type="InterPro" id="IPR002694">
    <property type="entry name" value="Znf_CHC2"/>
</dbReference>
<evidence type="ECO:0000256" key="11">
    <source>
        <dbReference type="ARBA" id="ARBA00023163"/>
    </source>
</evidence>
<dbReference type="GO" id="GO:0003899">
    <property type="term" value="F:DNA-directed RNA polymerase activity"/>
    <property type="evidence" value="ECO:0007669"/>
    <property type="project" value="UniProtKB-UniRule"/>
</dbReference>
<keyword evidence="4 12" id="KW-0548">Nucleotidyltransferase</keyword>
<keyword evidence="18" id="KW-1185">Reference proteome</keyword>
<keyword evidence="11 12" id="KW-0804">Transcription</keyword>
<dbReference type="FunFam" id="3.40.1360.10:FF:000002">
    <property type="entry name" value="DNA primase"/>
    <property type="match status" value="1"/>
</dbReference>
<dbReference type="Pfam" id="PF08275">
    <property type="entry name" value="DNAG_N"/>
    <property type="match status" value="1"/>
</dbReference>
<dbReference type="InterPro" id="IPR036977">
    <property type="entry name" value="DNA_primase_Znf_CHC2"/>
</dbReference>
<evidence type="ECO:0000259" key="16">
    <source>
        <dbReference type="PROSITE" id="PS50880"/>
    </source>
</evidence>
<dbReference type="GO" id="GO:0008270">
    <property type="term" value="F:zinc ion binding"/>
    <property type="evidence" value="ECO:0007669"/>
    <property type="project" value="UniProtKB-UniRule"/>
</dbReference>
<feature type="region of interest" description="Disordered" evidence="15">
    <location>
        <begin position="431"/>
        <end position="461"/>
    </location>
</feature>
<keyword evidence="7 12" id="KW-0863">Zinc-finger</keyword>
<dbReference type="RefSeq" id="WP_072283783.1">
    <property type="nucleotide sequence ID" value="NZ_CP015519.1"/>
</dbReference>
<dbReference type="Pfam" id="PF01807">
    <property type="entry name" value="Zn_ribbon_DnaG"/>
    <property type="match status" value="1"/>
</dbReference>
<evidence type="ECO:0000313" key="18">
    <source>
        <dbReference type="Proteomes" id="UP000182517"/>
    </source>
</evidence>
<dbReference type="GO" id="GO:0006269">
    <property type="term" value="P:DNA replication, synthesis of primer"/>
    <property type="evidence" value="ECO:0007669"/>
    <property type="project" value="UniProtKB-UniRule"/>
</dbReference>
<dbReference type="Gene3D" id="3.90.980.10">
    <property type="entry name" value="DNA primase, catalytic core, N-terminal domain"/>
    <property type="match status" value="1"/>
</dbReference>
<dbReference type="STRING" id="1842532.A7E78_08195"/>
<dbReference type="KEGG" id="pef:A7E78_08195"/>
<dbReference type="InterPro" id="IPR016136">
    <property type="entry name" value="DNA_helicase_N/primase_C"/>
</dbReference>
<comment type="cofactor">
    <cofactor evidence="12 13 14">
        <name>Zn(2+)</name>
        <dbReference type="ChEBI" id="CHEBI:29105"/>
    </cofactor>
    <text evidence="12 13 14">Binds 1 zinc ion per monomer.</text>
</comment>
<evidence type="ECO:0000256" key="1">
    <source>
        <dbReference type="ARBA" id="ARBA00022478"/>
    </source>
</evidence>
<comment type="subunit">
    <text evidence="12">Monomer. Interacts with DnaB.</text>
</comment>
<dbReference type="InterPro" id="IPR019475">
    <property type="entry name" value="DNA_primase_DnaB-bd"/>
</dbReference>
<dbReference type="EMBL" id="CP015519">
    <property type="protein sequence ID" value="APG27818.1"/>
    <property type="molecule type" value="Genomic_DNA"/>
</dbReference>
<keyword evidence="10 12" id="KW-0238">DNA-binding</keyword>
<dbReference type="GO" id="GO:0003677">
    <property type="term" value="F:DNA binding"/>
    <property type="evidence" value="ECO:0007669"/>
    <property type="project" value="UniProtKB-KW"/>
</dbReference>
<sequence length="605" mass="68239">MTGRIGEDKIQEIRERIDIVELVSSYLPLKRSGANHLGLCPFHSEKTPSFNVNAPRQIFHCFGCGVGGDAFSFLMRMEGLSFPEALRRLAERAGVEIEEEQLTPAEEQQRQDRDRLLRVSEVAAAFYHQQLLEDPRGAEGRRYLRHRGYEGETVRAFGLGYAPDSWQALADHLAGKGFEPKWARDMLGLVRAGRDGRSDYDLFRKRLLFPIQDSRGRVVAFGGRVLDDSLPKYINSPESPIYHKGRILYGLYQAKDAMRRSETGIVVEGYFDQLALYRAGFQNAVATCGTALTAEHARLLKRYCKKLLLFFDQDKAGRKATFRAMEVLLAEGVSAAVVELSADEDPDSYLASHAPEELQVYFDRARPVLQVYLEHCLALHGDSIEGKARAAEEVLSKLRLLPSELERDLYLKELAQRTGLDEALLKKKAISRPRVTTSPPKATFSTAVSPPQRPSSRPVVGQDGECKIQEWLLHLMKINNEVRIKVAEATPETLFNDDDRRAIAIALIKYSTAEGRVDEDRVLNSLSEDQKEILSGIIIKDDEALAEDPVRIFADYKKAMERERLKARNLVLQAQIQQAEKDGDSVALANLWRESLDVSKKIKQR</sequence>
<dbReference type="InterPro" id="IPR013264">
    <property type="entry name" value="DNAG_N"/>
</dbReference>
<evidence type="ECO:0000256" key="15">
    <source>
        <dbReference type="SAM" id="MobiDB-lite"/>
    </source>
</evidence>
<evidence type="ECO:0000256" key="7">
    <source>
        <dbReference type="ARBA" id="ARBA00022771"/>
    </source>
</evidence>
<dbReference type="HAMAP" id="MF_00974">
    <property type="entry name" value="DNA_primase_DnaG"/>
    <property type="match status" value="1"/>
</dbReference>
<dbReference type="FunFam" id="3.90.580.10:FF:000001">
    <property type="entry name" value="DNA primase"/>
    <property type="match status" value="1"/>
</dbReference>
<dbReference type="Pfam" id="PF13155">
    <property type="entry name" value="Toprim_2"/>
    <property type="match status" value="1"/>
</dbReference>
<reference evidence="17 18" key="1">
    <citation type="journal article" date="2017" name="Genome Announc.">
        <title>Complete Genome Sequences of Two Acetylene-Fermenting Pelobacter acetylenicus Strains.</title>
        <authorList>
            <person name="Sutton J.M."/>
            <person name="Baesman S.M."/>
            <person name="Fierst J.L."/>
            <person name="Poret-Peterson A.T."/>
            <person name="Oremland R.S."/>
            <person name="Dunlap D.S."/>
            <person name="Akob D.M."/>
        </authorList>
    </citation>
    <scope>NUCLEOTIDE SEQUENCE [LARGE SCALE GENOMIC DNA]</scope>
    <source>
        <strain evidence="17 18">SFB93</strain>
    </source>
</reference>
<dbReference type="PANTHER" id="PTHR30313">
    <property type="entry name" value="DNA PRIMASE"/>
    <property type="match status" value="1"/>
</dbReference>
<dbReference type="InterPro" id="IPR006295">
    <property type="entry name" value="DNA_primase_DnaG"/>
</dbReference>
<keyword evidence="9" id="KW-0460">Magnesium</keyword>
<protein>
    <recommendedName>
        <fullName evidence="12 13">DNA primase</fullName>
        <ecNumber evidence="12">2.7.7.101</ecNumber>
    </recommendedName>
</protein>
<evidence type="ECO:0000313" key="17">
    <source>
        <dbReference type="EMBL" id="APG27818.1"/>
    </source>
</evidence>
<dbReference type="EC" id="2.7.7.101" evidence="12"/>
<keyword evidence="8 12" id="KW-0862">Zinc</keyword>
<dbReference type="SUPFAM" id="SSF56731">
    <property type="entry name" value="DNA primase core"/>
    <property type="match status" value="1"/>
</dbReference>
<dbReference type="GO" id="GO:0005737">
    <property type="term" value="C:cytoplasm"/>
    <property type="evidence" value="ECO:0007669"/>
    <property type="project" value="TreeGrafter"/>
</dbReference>
<evidence type="ECO:0000256" key="13">
    <source>
        <dbReference type="PIRNR" id="PIRNR002811"/>
    </source>
</evidence>
<evidence type="ECO:0000256" key="2">
    <source>
        <dbReference type="ARBA" id="ARBA00022515"/>
    </source>
</evidence>
<dbReference type="OrthoDB" id="9803773at2"/>
<dbReference type="InterPro" id="IPR034151">
    <property type="entry name" value="TOPRIM_DnaG_bac"/>
</dbReference>
<dbReference type="SMART" id="SM00400">
    <property type="entry name" value="ZnF_CHCC"/>
    <property type="match status" value="1"/>
</dbReference>
<evidence type="ECO:0000256" key="12">
    <source>
        <dbReference type="HAMAP-Rule" id="MF_00974"/>
    </source>
</evidence>
<dbReference type="GO" id="GO:0000428">
    <property type="term" value="C:DNA-directed RNA polymerase complex"/>
    <property type="evidence" value="ECO:0007669"/>
    <property type="project" value="UniProtKB-KW"/>
</dbReference>
<dbReference type="SUPFAM" id="SSF57783">
    <property type="entry name" value="Zinc beta-ribbon"/>
    <property type="match status" value="1"/>
</dbReference>
<dbReference type="GO" id="GO:1990077">
    <property type="term" value="C:primosome complex"/>
    <property type="evidence" value="ECO:0007669"/>
    <property type="project" value="UniProtKB-KW"/>
</dbReference>
<gene>
    <name evidence="12" type="primary">dnaG</name>
    <name evidence="17" type="ORF">A7E78_08195</name>
</gene>
<comment type="function">
    <text evidence="12 13">RNA polymerase that catalyzes the synthesis of short RNA molecules used as primers for DNA polymerase during DNA replication.</text>
</comment>
<dbReference type="PIRSF" id="PIRSF002811">
    <property type="entry name" value="DnaG"/>
    <property type="match status" value="1"/>
</dbReference>
<keyword evidence="1 12" id="KW-0240">DNA-directed RNA polymerase</keyword>
<dbReference type="FunFam" id="3.90.980.10:FF:000001">
    <property type="entry name" value="DNA primase"/>
    <property type="match status" value="1"/>
</dbReference>
<dbReference type="InterPro" id="IPR050219">
    <property type="entry name" value="DnaG_primase"/>
</dbReference>
<keyword evidence="2 12" id="KW-0639">Primosome</keyword>
<keyword evidence="5 12" id="KW-0235">DNA replication</keyword>
<evidence type="ECO:0000256" key="9">
    <source>
        <dbReference type="ARBA" id="ARBA00022842"/>
    </source>
</evidence>
<dbReference type="InterPro" id="IPR006171">
    <property type="entry name" value="TOPRIM_dom"/>
</dbReference>
<evidence type="ECO:0000256" key="4">
    <source>
        <dbReference type="ARBA" id="ARBA00022695"/>
    </source>
</evidence>
<dbReference type="Gene3D" id="1.20.50.20">
    <property type="entry name" value="DnaG, RNA polymerase domain, helical bundle"/>
    <property type="match status" value="1"/>
</dbReference>
<dbReference type="Gene3D" id="1.10.860.10">
    <property type="entry name" value="DNAb Helicase, Chain A"/>
    <property type="match status" value="1"/>
</dbReference>
<comment type="similarity">
    <text evidence="12 13">Belongs to the DnaG primase family.</text>
</comment>
<feature type="compositionally biased region" description="Low complexity" evidence="15">
    <location>
        <begin position="448"/>
        <end position="460"/>
    </location>
</feature>
<feature type="zinc finger region" description="CHC2-type" evidence="12 14">
    <location>
        <begin position="40"/>
        <end position="64"/>
    </location>
</feature>
<dbReference type="CDD" id="cd03364">
    <property type="entry name" value="TOPRIM_DnaG_primases"/>
    <property type="match status" value="1"/>
</dbReference>
<dbReference type="PANTHER" id="PTHR30313:SF2">
    <property type="entry name" value="DNA PRIMASE"/>
    <property type="match status" value="1"/>
</dbReference>
<dbReference type="InterPro" id="IPR030846">
    <property type="entry name" value="DnaG_bac"/>
</dbReference>
<evidence type="ECO:0000256" key="6">
    <source>
        <dbReference type="ARBA" id="ARBA00022723"/>
    </source>
</evidence>
<feature type="domain" description="Toprim" evidence="16">
    <location>
        <begin position="262"/>
        <end position="343"/>
    </location>
</feature>
<proteinExistence type="inferred from homology"/>
<keyword evidence="6 12" id="KW-0479">Metal-binding</keyword>
<dbReference type="Pfam" id="PF10410">
    <property type="entry name" value="DnaB_bind"/>
    <property type="match status" value="1"/>
</dbReference>
<keyword evidence="3 12" id="KW-0808">Transferase</keyword>
<accession>A0A1L3GQ68</accession>
<comment type="domain">
    <text evidence="12">Contains an N-terminal zinc-binding domain, a central core domain that contains the primase activity, and a C-terminal DnaB-binding domain.</text>
</comment>
<comment type="catalytic activity">
    <reaction evidence="12">
        <text>ssDNA + n NTP = ssDNA/pppN(pN)n-1 hybrid + (n-1) diphosphate.</text>
        <dbReference type="EC" id="2.7.7.101"/>
    </reaction>
</comment>
<dbReference type="Gene3D" id="3.40.1360.10">
    <property type="match status" value="1"/>
</dbReference>
<dbReference type="SMART" id="SM00493">
    <property type="entry name" value="TOPRIM"/>
    <property type="match status" value="1"/>
</dbReference>
<dbReference type="PROSITE" id="PS50880">
    <property type="entry name" value="TOPRIM"/>
    <property type="match status" value="1"/>
</dbReference>
<name>A0A1L3GQ68_9BACT</name>
<dbReference type="NCBIfam" id="TIGR01391">
    <property type="entry name" value="dnaG"/>
    <property type="match status" value="1"/>
</dbReference>
<dbReference type="Gene3D" id="3.90.580.10">
    <property type="entry name" value="Zinc finger, CHC2-type domain"/>
    <property type="match status" value="1"/>
</dbReference>
<evidence type="ECO:0000256" key="10">
    <source>
        <dbReference type="ARBA" id="ARBA00023125"/>
    </source>
</evidence>
<evidence type="ECO:0000256" key="3">
    <source>
        <dbReference type="ARBA" id="ARBA00022679"/>
    </source>
</evidence>
<feature type="compositionally biased region" description="Polar residues" evidence="15">
    <location>
        <begin position="434"/>
        <end position="447"/>
    </location>
</feature>
<dbReference type="AlphaFoldDB" id="A0A1L3GQ68"/>
<evidence type="ECO:0000256" key="8">
    <source>
        <dbReference type="ARBA" id="ARBA00022833"/>
    </source>
</evidence>